<evidence type="ECO:0000259" key="7">
    <source>
        <dbReference type="PROSITE" id="PS51032"/>
    </source>
</evidence>
<dbReference type="SMART" id="SM00380">
    <property type="entry name" value="AP2"/>
    <property type="match status" value="1"/>
</dbReference>
<keyword evidence="3" id="KW-0238">DNA-binding</keyword>
<dbReference type="InterPro" id="IPR001471">
    <property type="entry name" value="AP2/ERF_dom"/>
</dbReference>
<evidence type="ECO:0000313" key="8">
    <source>
        <dbReference type="EMBL" id="GFH10653.1"/>
    </source>
</evidence>
<feature type="region of interest" description="Disordered" evidence="6">
    <location>
        <begin position="94"/>
        <end position="126"/>
    </location>
</feature>
<evidence type="ECO:0000313" key="9">
    <source>
        <dbReference type="Proteomes" id="UP000485058"/>
    </source>
</evidence>
<name>A0A699YKP7_HAELA</name>
<reference evidence="8 9" key="1">
    <citation type="submission" date="2020-02" db="EMBL/GenBank/DDBJ databases">
        <title>Draft genome sequence of Haematococcus lacustris strain NIES-144.</title>
        <authorList>
            <person name="Morimoto D."/>
            <person name="Nakagawa S."/>
            <person name="Yoshida T."/>
            <person name="Sawayama S."/>
        </authorList>
    </citation>
    <scope>NUCLEOTIDE SEQUENCE [LARGE SCALE GENOMIC DNA]</scope>
    <source>
        <strain evidence="8 9">NIES-144</strain>
    </source>
</reference>
<dbReference type="PROSITE" id="PS51032">
    <property type="entry name" value="AP2_ERF"/>
    <property type="match status" value="1"/>
</dbReference>
<proteinExistence type="predicted"/>
<evidence type="ECO:0000256" key="6">
    <source>
        <dbReference type="SAM" id="MobiDB-lite"/>
    </source>
</evidence>
<protein>
    <submittedName>
        <fullName evidence="8">Ethylene-responsive transcription factor 7</fullName>
    </submittedName>
</protein>
<evidence type="ECO:0000256" key="1">
    <source>
        <dbReference type="ARBA" id="ARBA00004123"/>
    </source>
</evidence>
<dbReference type="InterPro" id="IPR036955">
    <property type="entry name" value="AP2/ERF_dom_sf"/>
</dbReference>
<dbReference type="Gene3D" id="3.30.730.10">
    <property type="entry name" value="AP2/ERF domain"/>
    <property type="match status" value="1"/>
</dbReference>
<evidence type="ECO:0000256" key="2">
    <source>
        <dbReference type="ARBA" id="ARBA00023015"/>
    </source>
</evidence>
<dbReference type="EMBL" id="BLLF01000333">
    <property type="protein sequence ID" value="GFH10653.1"/>
    <property type="molecule type" value="Genomic_DNA"/>
</dbReference>
<dbReference type="Pfam" id="PF00847">
    <property type="entry name" value="AP2"/>
    <property type="match status" value="1"/>
</dbReference>
<comment type="caution">
    <text evidence="8">The sequence shown here is derived from an EMBL/GenBank/DDBJ whole genome shotgun (WGS) entry which is preliminary data.</text>
</comment>
<dbReference type="GO" id="GO:0003700">
    <property type="term" value="F:DNA-binding transcription factor activity"/>
    <property type="evidence" value="ECO:0007669"/>
    <property type="project" value="InterPro"/>
</dbReference>
<evidence type="ECO:0000256" key="5">
    <source>
        <dbReference type="ARBA" id="ARBA00023242"/>
    </source>
</evidence>
<evidence type="ECO:0000256" key="4">
    <source>
        <dbReference type="ARBA" id="ARBA00023163"/>
    </source>
</evidence>
<dbReference type="PANTHER" id="PTHR31677">
    <property type="entry name" value="AP2 DOMAIN CLASS TRANSCRIPTION FACTOR"/>
    <property type="match status" value="1"/>
</dbReference>
<dbReference type="Proteomes" id="UP000485058">
    <property type="component" value="Unassembled WGS sequence"/>
</dbReference>
<dbReference type="SUPFAM" id="SSF54171">
    <property type="entry name" value="DNA-binding domain"/>
    <property type="match status" value="1"/>
</dbReference>
<comment type="subcellular location">
    <subcellularLocation>
        <location evidence="1">Nucleus</location>
    </subcellularLocation>
</comment>
<dbReference type="AlphaFoldDB" id="A0A699YKP7"/>
<dbReference type="PANTHER" id="PTHR31677:SF196">
    <property type="entry name" value="ETHYLENE-RESPONSIVE TRANSCRIPTION FACTOR ERF109"/>
    <property type="match status" value="1"/>
</dbReference>
<sequence length="126" mass="14097">MDEFINPFHDADAALGRVSWDEDVARPANMGNKHGFRGVSDGYGQQVRRRPWGSYAAEIRDGSCNKRRWVGTFATAHEAALAYDQAARALHGTKAKTNFTYDSPDVLDPRRPRKQSRQVPLSGPRP</sequence>
<keyword evidence="5" id="KW-0539">Nucleus</keyword>
<keyword evidence="9" id="KW-1185">Reference proteome</keyword>
<dbReference type="GO" id="GO:0003677">
    <property type="term" value="F:DNA binding"/>
    <property type="evidence" value="ECO:0007669"/>
    <property type="project" value="UniProtKB-KW"/>
</dbReference>
<accession>A0A699YKP7</accession>
<dbReference type="CDD" id="cd00018">
    <property type="entry name" value="AP2"/>
    <property type="match status" value="1"/>
</dbReference>
<evidence type="ECO:0000256" key="3">
    <source>
        <dbReference type="ARBA" id="ARBA00023125"/>
    </source>
</evidence>
<feature type="domain" description="AP2/ERF" evidence="7">
    <location>
        <begin position="35"/>
        <end position="100"/>
    </location>
</feature>
<dbReference type="PRINTS" id="PR00367">
    <property type="entry name" value="ETHRSPELEMNT"/>
</dbReference>
<gene>
    <name evidence="8" type="ORF">HaLaN_06004</name>
</gene>
<organism evidence="8 9">
    <name type="scientific">Haematococcus lacustris</name>
    <name type="common">Green alga</name>
    <name type="synonym">Haematococcus pluvialis</name>
    <dbReference type="NCBI Taxonomy" id="44745"/>
    <lineage>
        <taxon>Eukaryota</taxon>
        <taxon>Viridiplantae</taxon>
        <taxon>Chlorophyta</taxon>
        <taxon>core chlorophytes</taxon>
        <taxon>Chlorophyceae</taxon>
        <taxon>CS clade</taxon>
        <taxon>Chlamydomonadales</taxon>
        <taxon>Haematococcaceae</taxon>
        <taxon>Haematococcus</taxon>
    </lineage>
</organism>
<dbReference type="InterPro" id="IPR016177">
    <property type="entry name" value="DNA-bd_dom_sf"/>
</dbReference>
<dbReference type="GO" id="GO:0005634">
    <property type="term" value="C:nucleus"/>
    <property type="evidence" value="ECO:0007669"/>
    <property type="project" value="UniProtKB-SubCell"/>
</dbReference>
<keyword evidence="2" id="KW-0805">Transcription regulation</keyword>
<keyword evidence="4" id="KW-0804">Transcription</keyword>